<dbReference type="Proteomes" id="UP000784294">
    <property type="component" value="Unassembled WGS sequence"/>
</dbReference>
<organism evidence="1 2">
    <name type="scientific">Protopolystoma xenopodis</name>
    <dbReference type="NCBI Taxonomy" id="117903"/>
    <lineage>
        <taxon>Eukaryota</taxon>
        <taxon>Metazoa</taxon>
        <taxon>Spiralia</taxon>
        <taxon>Lophotrochozoa</taxon>
        <taxon>Platyhelminthes</taxon>
        <taxon>Monogenea</taxon>
        <taxon>Polyopisthocotylea</taxon>
        <taxon>Polystomatidea</taxon>
        <taxon>Polystomatidae</taxon>
        <taxon>Protopolystoma</taxon>
    </lineage>
</organism>
<protein>
    <submittedName>
        <fullName evidence="1">Uncharacterized protein</fullName>
    </submittedName>
</protein>
<comment type="caution">
    <text evidence="1">The sequence shown here is derived from an EMBL/GenBank/DDBJ whole genome shotgun (WGS) entry which is preliminary data.</text>
</comment>
<gene>
    <name evidence="1" type="ORF">PXEA_LOCUS27548</name>
</gene>
<dbReference type="EMBL" id="CAAALY010247000">
    <property type="protein sequence ID" value="VEL34108.1"/>
    <property type="molecule type" value="Genomic_DNA"/>
</dbReference>
<sequence length="66" mass="7458">MRRSKRRSGHVLLRSTDLVWPIQLSLMLLTPCLHSPSTEVVAISLLSLCIWNVLQNFADNLVSIVD</sequence>
<proteinExistence type="predicted"/>
<dbReference type="AlphaFoldDB" id="A0A448XDF6"/>
<keyword evidence="2" id="KW-1185">Reference proteome</keyword>
<accession>A0A448XDF6</accession>
<name>A0A448XDF6_9PLAT</name>
<evidence type="ECO:0000313" key="1">
    <source>
        <dbReference type="EMBL" id="VEL34108.1"/>
    </source>
</evidence>
<evidence type="ECO:0000313" key="2">
    <source>
        <dbReference type="Proteomes" id="UP000784294"/>
    </source>
</evidence>
<reference evidence="1" key="1">
    <citation type="submission" date="2018-11" db="EMBL/GenBank/DDBJ databases">
        <authorList>
            <consortium name="Pathogen Informatics"/>
        </authorList>
    </citation>
    <scope>NUCLEOTIDE SEQUENCE</scope>
</reference>